<dbReference type="InterPro" id="IPR002575">
    <property type="entry name" value="Aminoglycoside_PTrfase"/>
</dbReference>
<dbReference type="Gene3D" id="3.30.200.20">
    <property type="entry name" value="Phosphorylase Kinase, domain 1"/>
    <property type="match status" value="1"/>
</dbReference>
<name>A0A8H3ETM4_9LECA</name>
<feature type="region of interest" description="Disordered" evidence="1">
    <location>
        <begin position="634"/>
        <end position="670"/>
    </location>
</feature>
<comment type="caution">
    <text evidence="3">The sequence shown here is derived from an EMBL/GenBank/DDBJ whole genome shotgun (WGS) entry which is preliminary data.</text>
</comment>
<proteinExistence type="predicted"/>
<sequence>MSSDPGTAGTTGGLDKETRRRMTIALCDQPVITQLVETGLASKLKREENKRQIAQNKKAEAKAKASSLGKLEERSTKELQYLNAMEFDDIAYARNQATIIAWQDHMQSIGSGILKLASKYCDGQPCYAVGIRGGAFNYCVEVSFDRDEGIEAHWLMRFPIPGAVMHPEAKVRHEVAVMRYLYEKTSIPVPRIVAWGTAQDNIFEGVGPFIIMDFVQGKSLYEILKGAPIEEVFRPQSANEYLDELARKARAGEGDNEVLSPTIDDSILSIVYRQLANVYLELSEHNFDKIGSLEMTDGLLGRTWTIKAPPYTNLTNELERVAGVPKEDRCEPFHSAADYLLNVAQQKINVMQMQRNSVDDADFGREAYVARHMFRGTVPTFLDHENNHGPFKLVCDDFRPGNILVDRDLKITAICDWEWTYAAPYQQFYTAPRWLLLKAPEEWNINEPYGSGQGEDDMRKAYEKKLDLFLRIMEEEEAKRAAAKLSYPTLPSNRAKSLKPISTAPPTWFHDLIDDGTAPDEELESHFLIDKPYTPVHTPAGFNEAKSEALSSLMRKSWTSGQFWFNECLRAYNFDLIYWLRLHDLHYGGDKSVECCVNDWAAIKLNGHIDGFIVEKLRDCKAYWKELDALHKAPGVKSEDETNGRAEHNDGKENERPQVVIHEEPEEQEQEVITAAVEMGKVTLSGR</sequence>
<dbReference type="SUPFAM" id="SSF56112">
    <property type="entry name" value="Protein kinase-like (PK-like)"/>
    <property type="match status" value="1"/>
</dbReference>
<dbReference type="PANTHER" id="PTHR21310">
    <property type="entry name" value="AMINOGLYCOSIDE PHOSPHOTRANSFERASE-RELATED-RELATED"/>
    <property type="match status" value="1"/>
</dbReference>
<dbReference type="EMBL" id="CAJPDS010000011">
    <property type="protein sequence ID" value="CAF9912511.1"/>
    <property type="molecule type" value="Genomic_DNA"/>
</dbReference>
<dbReference type="Proteomes" id="UP000664521">
    <property type="component" value="Unassembled WGS sequence"/>
</dbReference>
<dbReference type="Gene3D" id="3.90.1200.10">
    <property type="match status" value="1"/>
</dbReference>
<evidence type="ECO:0000313" key="3">
    <source>
        <dbReference type="EMBL" id="CAF9912511.1"/>
    </source>
</evidence>
<keyword evidence="4" id="KW-1185">Reference proteome</keyword>
<protein>
    <recommendedName>
        <fullName evidence="2">Aminoglycoside phosphotransferase domain-containing protein</fullName>
    </recommendedName>
</protein>
<dbReference type="InterPro" id="IPR011009">
    <property type="entry name" value="Kinase-like_dom_sf"/>
</dbReference>
<feature type="domain" description="Aminoglycoside phosphotransferase" evidence="2">
    <location>
        <begin position="151"/>
        <end position="418"/>
    </location>
</feature>
<gene>
    <name evidence="3" type="ORF">HETSPECPRED_000957</name>
</gene>
<reference evidence="3" key="1">
    <citation type="submission" date="2021-03" db="EMBL/GenBank/DDBJ databases">
        <authorList>
            <person name="Tagirdzhanova G."/>
        </authorList>
    </citation>
    <scope>NUCLEOTIDE SEQUENCE</scope>
</reference>
<dbReference type="InterPro" id="IPR051678">
    <property type="entry name" value="AGP_Transferase"/>
</dbReference>
<dbReference type="PANTHER" id="PTHR21310:SF37">
    <property type="entry name" value="AMINOGLYCOSIDE PHOSPHOTRANSFERASE DOMAIN-CONTAINING PROTEIN"/>
    <property type="match status" value="1"/>
</dbReference>
<organism evidence="3 4">
    <name type="scientific">Heterodermia speciosa</name>
    <dbReference type="NCBI Taxonomy" id="116794"/>
    <lineage>
        <taxon>Eukaryota</taxon>
        <taxon>Fungi</taxon>
        <taxon>Dikarya</taxon>
        <taxon>Ascomycota</taxon>
        <taxon>Pezizomycotina</taxon>
        <taxon>Lecanoromycetes</taxon>
        <taxon>OSLEUM clade</taxon>
        <taxon>Lecanoromycetidae</taxon>
        <taxon>Caliciales</taxon>
        <taxon>Physciaceae</taxon>
        <taxon>Heterodermia</taxon>
    </lineage>
</organism>
<evidence type="ECO:0000259" key="2">
    <source>
        <dbReference type="Pfam" id="PF01636"/>
    </source>
</evidence>
<dbReference type="OrthoDB" id="5412996at2759"/>
<evidence type="ECO:0000256" key="1">
    <source>
        <dbReference type="SAM" id="MobiDB-lite"/>
    </source>
</evidence>
<accession>A0A8H3ETM4</accession>
<dbReference type="AlphaFoldDB" id="A0A8H3ETM4"/>
<dbReference type="Pfam" id="PF01636">
    <property type="entry name" value="APH"/>
    <property type="match status" value="1"/>
</dbReference>
<feature type="compositionally biased region" description="Basic and acidic residues" evidence="1">
    <location>
        <begin position="634"/>
        <end position="656"/>
    </location>
</feature>
<evidence type="ECO:0000313" key="4">
    <source>
        <dbReference type="Proteomes" id="UP000664521"/>
    </source>
</evidence>